<evidence type="ECO:0000313" key="1">
    <source>
        <dbReference type="EMBL" id="SQH77473.1"/>
    </source>
</evidence>
<organism evidence="1 2">
    <name type="scientific">Shewanella benthica</name>
    <dbReference type="NCBI Taxonomy" id="43661"/>
    <lineage>
        <taxon>Bacteria</taxon>
        <taxon>Pseudomonadati</taxon>
        <taxon>Pseudomonadota</taxon>
        <taxon>Gammaproteobacteria</taxon>
        <taxon>Alteromonadales</taxon>
        <taxon>Shewanellaceae</taxon>
        <taxon>Shewanella</taxon>
    </lineage>
</organism>
<name>A0A330M7P3_9GAMM</name>
<reference evidence="2" key="1">
    <citation type="submission" date="2018-06" db="EMBL/GenBank/DDBJ databases">
        <authorList>
            <person name="Cea G.-C."/>
            <person name="William W."/>
        </authorList>
    </citation>
    <scope>NUCLEOTIDE SEQUENCE [LARGE SCALE GENOMIC DNA]</scope>
    <source>
        <strain evidence="2">DB21MT-2</strain>
    </source>
</reference>
<accession>A0A330M7P3</accession>
<dbReference type="KEGG" id="sbk:SHEWBE_3510"/>
<dbReference type="EMBL" id="LS483452">
    <property type="protein sequence ID" value="SQH77473.1"/>
    <property type="molecule type" value="Genomic_DNA"/>
</dbReference>
<evidence type="ECO:0000313" key="2">
    <source>
        <dbReference type="Proteomes" id="UP000250123"/>
    </source>
</evidence>
<sequence>MTKKSRPTYNPDFRLEATQLVIDQNYSIAEVVQAETCSNSHL</sequence>
<dbReference type="AlphaFoldDB" id="A0A330M7P3"/>
<gene>
    <name evidence="1" type="ORF">SHEWBE_3510</name>
</gene>
<dbReference type="Proteomes" id="UP000250123">
    <property type="component" value="Chromosome SHEWBE"/>
</dbReference>
<proteinExistence type="predicted"/>
<protein>
    <submittedName>
        <fullName evidence="1">Transposase</fullName>
    </submittedName>
</protein>